<proteinExistence type="predicted"/>
<keyword evidence="2" id="KW-0732">Signal</keyword>
<protein>
    <submittedName>
        <fullName evidence="3">Uncharacterized protein</fullName>
    </submittedName>
</protein>
<dbReference type="Proteomes" id="UP000298471">
    <property type="component" value="Unassembled WGS sequence"/>
</dbReference>
<evidence type="ECO:0000313" key="3">
    <source>
        <dbReference type="EMBL" id="TGE28223.1"/>
    </source>
</evidence>
<name>A0A4Z0QG74_9BACT</name>
<sequence length="190" mass="21045">MNVSPRSIFCALLLALPALGTLSSCETTKRGFPEMSSPTNDPEDAAARRKREATSTQLARINEGKVEYIMPRAQLATAFIREFNDGTVVDKTMIRKVQESAKDKPVYYLVGMGLRDGMFRSMAIPLITSTDQSLYLSSNAERYVITSVGCSFCYFSFEKNQITGTTCGDNSGGSRCDMVVENSNNLFRRQ</sequence>
<reference evidence="3 4" key="1">
    <citation type="submission" date="2019-04" db="EMBL/GenBank/DDBJ databases">
        <authorList>
            <person name="Feng G."/>
            <person name="Zhang J."/>
            <person name="Zhu H."/>
        </authorList>
    </citation>
    <scope>NUCLEOTIDE SEQUENCE [LARGE SCALE GENOMIC DNA]</scope>
    <source>
        <strain evidence="3 4">9PBR-1</strain>
    </source>
</reference>
<dbReference type="RefSeq" id="WP_135391594.1">
    <property type="nucleotide sequence ID" value="NZ_SRMB01000001.1"/>
</dbReference>
<feature type="region of interest" description="Disordered" evidence="1">
    <location>
        <begin position="29"/>
        <end position="56"/>
    </location>
</feature>
<dbReference type="PROSITE" id="PS51257">
    <property type="entry name" value="PROKAR_LIPOPROTEIN"/>
    <property type="match status" value="1"/>
</dbReference>
<gene>
    <name evidence="3" type="ORF">E5K02_01800</name>
</gene>
<dbReference type="AlphaFoldDB" id="A0A4Z0QG74"/>
<comment type="caution">
    <text evidence="3">The sequence shown here is derived from an EMBL/GenBank/DDBJ whole genome shotgun (WGS) entry which is preliminary data.</text>
</comment>
<feature type="chain" id="PRO_5021360418" evidence="2">
    <location>
        <begin position="21"/>
        <end position="190"/>
    </location>
</feature>
<dbReference type="EMBL" id="SRMB01000001">
    <property type="protein sequence ID" value="TGE28223.1"/>
    <property type="molecule type" value="Genomic_DNA"/>
</dbReference>
<evidence type="ECO:0000256" key="2">
    <source>
        <dbReference type="SAM" id="SignalP"/>
    </source>
</evidence>
<evidence type="ECO:0000256" key="1">
    <source>
        <dbReference type="SAM" id="MobiDB-lite"/>
    </source>
</evidence>
<dbReference type="OrthoDB" id="876092at2"/>
<accession>A0A4Z0QG74</accession>
<keyword evidence="4" id="KW-1185">Reference proteome</keyword>
<organism evidence="3 4">
    <name type="scientific">Hymenobacter metallicola</name>
    <dbReference type="NCBI Taxonomy" id="2563114"/>
    <lineage>
        <taxon>Bacteria</taxon>
        <taxon>Pseudomonadati</taxon>
        <taxon>Bacteroidota</taxon>
        <taxon>Cytophagia</taxon>
        <taxon>Cytophagales</taxon>
        <taxon>Hymenobacteraceae</taxon>
        <taxon>Hymenobacter</taxon>
    </lineage>
</organism>
<feature type="signal peptide" evidence="2">
    <location>
        <begin position="1"/>
        <end position="20"/>
    </location>
</feature>
<evidence type="ECO:0000313" key="4">
    <source>
        <dbReference type="Proteomes" id="UP000298471"/>
    </source>
</evidence>